<sequence length="285" mass="31458">MPLIRSASFNLFIEILIRICLLSAFCYMETMTPFVRVIHEADLETEYKYPRRESYVPSGALWAIVLSVPFTLSLLAWAVCNDCNDALEILLAWSLALGINGVLTDSVKLIAGRPRPDFFYRCFPDGVERPDLQCTGDPLDIMEGRKSFPSGHSSLSFCSLGVAAAWACGRLRALGRRRGSSARLLASLAPLALAAAVALSRTCDYHHHWQDVLVGSILGYTTAIFCYRQYYNPLSSDLAGVPYVVSNLNLAKYVSGKPDVSPVKGDGKELESTPLLNGRKEDKWI</sequence>
<dbReference type="PANTHER" id="PTHR10165:SF35">
    <property type="entry name" value="RE23632P"/>
    <property type="match status" value="1"/>
</dbReference>
<feature type="transmembrane region" description="Helical" evidence="7">
    <location>
        <begin position="59"/>
        <end position="79"/>
    </location>
</feature>
<feature type="transmembrane region" description="Helical" evidence="7">
    <location>
        <begin position="91"/>
        <end position="111"/>
    </location>
</feature>
<proteinExistence type="inferred from homology"/>
<dbReference type="GeneID" id="113518668"/>
<protein>
    <submittedName>
        <fullName evidence="10">Phospholipid phosphatase 5 isoform X1</fullName>
    </submittedName>
</protein>
<comment type="subcellular location">
    <subcellularLocation>
        <location evidence="1">Membrane</location>
        <topology evidence="1">Multi-pass membrane protein</topology>
    </subcellularLocation>
</comment>
<feature type="transmembrane region" description="Helical" evidence="7">
    <location>
        <begin position="212"/>
        <end position="230"/>
    </location>
</feature>
<feature type="transmembrane region" description="Helical" evidence="7">
    <location>
        <begin position="15"/>
        <end position="38"/>
    </location>
</feature>
<dbReference type="InterPro" id="IPR043216">
    <property type="entry name" value="PAP-like"/>
</dbReference>
<organism evidence="9 10">
    <name type="scientific">Galleria mellonella</name>
    <name type="common">Greater wax moth</name>
    <dbReference type="NCBI Taxonomy" id="7137"/>
    <lineage>
        <taxon>Eukaryota</taxon>
        <taxon>Metazoa</taxon>
        <taxon>Ecdysozoa</taxon>
        <taxon>Arthropoda</taxon>
        <taxon>Hexapoda</taxon>
        <taxon>Insecta</taxon>
        <taxon>Pterygota</taxon>
        <taxon>Neoptera</taxon>
        <taxon>Endopterygota</taxon>
        <taxon>Lepidoptera</taxon>
        <taxon>Glossata</taxon>
        <taxon>Ditrysia</taxon>
        <taxon>Pyraloidea</taxon>
        <taxon>Pyralidae</taxon>
        <taxon>Galleriinae</taxon>
        <taxon>Galleria</taxon>
    </lineage>
</organism>
<evidence type="ECO:0000256" key="5">
    <source>
        <dbReference type="ARBA" id="ARBA00023136"/>
    </source>
</evidence>
<evidence type="ECO:0000256" key="1">
    <source>
        <dbReference type="ARBA" id="ARBA00004141"/>
    </source>
</evidence>
<feature type="region of interest" description="Disordered" evidence="6">
    <location>
        <begin position="258"/>
        <end position="285"/>
    </location>
</feature>
<dbReference type="CDD" id="cd03390">
    <property type="entry name" value="PAP2_containing_1_like"/>
    <property type="match status" value="1"/>
</dbReference>
<reference evidence="10" key="1">
    <citation type="submission" date="2025-08" db="UniProtKB">
        <authorList>
            <consortium name="RefSeq"/>
        </authorList>
    </citation>
    <scope>IDENTIFICATION</scope>
    <source>
        <tissue evidence="10">Whole larvae</tissue>
    </source>
</reference>
<dbReference type="InterPro" id="IPR000326">
    <property type="entry name" value="PAP2/HPO"/>
</dbReference>
<comment type="similarity">
    <text evidence="2">Belongs to the PA-phosphatase related phosphoesterase family.</text>
</comment>
<accession>A0ABM3N144</accession>
<evidence type="ECO:0000259" key="8">
    <source>
        <dbReference type="SMART" id="SM00014"/>
    </source>
</evidence>
<evidence type="ECO:0000256" key="7">
    <source>
        <dbReference type="SAM" id="Phobius"/>
    </source>
</evidence>
<evidence type="ECO:0000256" key="2">
    <source>
        <dbReference type="ARBA" id="ARBA00008816"/>
    </source>
</evidence>
<dbReference type="Pfam" id="PF01569">
    <property type="entry name" value="PAP2"/>
    <property type="match status" value="1"/>
</dbReference>
<dbReference type="Proteomes" id="UP001652740">
    <property type="component" value="Unplaced"/>
</dbReference>
<dbReference type="Gene3D" id="1.20.144.10">
    <property type="entry name" value="Phosphatidic acid phosphatase type 2/haloperoxidase"/>
    <property type="match status" value="1"/>
</dbReference>
<keyword evidence="3 7" id="KW-0812">Transmembrane</keyword>
<dbReference type="SUPFAM" id="SSF48317">
    <property type="entry name" value="Acid phosphatase/Vanadium-dependent haloperoxidase"/>
    <property type="match status" value="1"/>
</dbReference>
<evidence type="ECO:0000256" key="3">
    <source>
        <dbReference type="ARBA" id="ARBA00022692"/>
    </source>
</evidence>
<feature type="domain" description="Phosphatidic acid phosphatase type 2/haloperoxidase" evidence="8">
    <location>
        <begin position="89"/>
        <end position="227"/>
    </location>
</feature>
<evidence type="ECO:0000256" key="6">
    <source>
        <dbReference type="SAM" id="MobiDB-lite"/>
    </source>
</evidence>
<evidence type="ECO:0000313" key="10">
    <source>
        <dbReference type="RefSeq" id="XP_052757311.1"/>
    </source>
</evidence>
<dbReference type="SMART" id="SM00014">
    <property type="entry name" value="acidPPc"/>
    <property type="match status" value="1"/>
</dbReference>
<evidence type="ECO:0000256" key="4">
    <source>
        <dbReference type="ARBA" id="ARBA00022989"/>
    </source>
</evidence>
<keyword evidence="4 7" id="KW-1133">Transmembrane helix</keyword>
<evidence type="ECO:0000313" key="9">
    <source>
        <dbReference type="Proteomes" id="UP001652740"/>
    </source>
</evidence>
<keyword evidence="5 7" id="KW-0472">Membrane</keyword>
<dbReference type="PANTHER" id="PTHR10165">
    <property type="entry name" value="LIPID PHOSPHATE PHOSPHATASE"/>
    <property type="match status" value="1"/>
</dbReference>
<keyword evidence="9" id="KW-1185">Reference proteome</keyword>
<dbReference type="InterPro" id="IPR036938">
    <property type="entry name" value="PAP2/HPO_sf"/>
</dbReference>
<gene>
    <name evidence="10" type="primary">LOC113518668</name>
</gene>
<name>A0ABM3N144_GALME</name>
<feature type="transmembrane region" description="Helical" evidence="7">
    <location>
        <begin position="182"/>
        <end position="200"/>
    </location>
</feature>
<dbReference type="RefSeq" id="XP_052757311.1">
    <property type="nucleotide sequence ID" value="XM_052901351.1"/>
</dbReference>